<reference evidence="2 3" key="1">
    <citation type="submission" date="2016-03" db="EMBL/GenBank/DDBJ databases">
        <title>Acetic acid bacteria sequencing.</title>
        <authorList>
            <person name="Brandt J."/>
            <person name="Jakob F."/>
            <person name="Vogel R.F."/>
        </authorList>
    </citation>
    <scope>NUCLEOTIDE SEQUENCE [LARGE SCALE GENOMIC DNA]</scope>
    <source>
        <strain evidence="2 3">TMW2.1084</strain>
    </source>
</reference>
<dbReference type="Proteomes" id="UP000189055">
    <property type="component" value="Chromosome"/>
</dbReference>
<gene>
    <name evidence="2" type="ORF">A0U91_06455</name>
</gene>
<accession>A0A1U9LDV8</accession>
<protein>
    <submittedName>
        <fullName evidence="2">Uncharacterized protein</fullName>
    </submittedName>
</protein>
<dbReference type="AlphaFoldDB" id="A0A1U9LDV8"/>
<feature type="chain" id="PRO_5012391798" evidence="1">
    <location>
        <begin position="41"/>
        <end position="197"/>
    </location>
</feature>
<dbReference type="EMBL" id="CP014687">
    <property type="protein sequence ID" value="AQT04643.1"/>
    <property type="molecule type" value="Genomic_DNA"/>
</dbReference>
<evidence type="ECO:0000313" key="2">
    <source>
        <dbReference type="EMBL" id="AQT04643.1"/>
    </source>
</evidence>
<evidence type="ECO:0000313" key="3">
    <source>
        <dbReference type="Proteomes" id="UP000189055"/>
    </source>
</evidence>
<keyword evidence="1" id="KW-0732">Signal</keyword>
<evidence type="ECO:0000256" key="1">
    <source>
        <dbReference type="SAM" id="SignalP"/>
    </source>
</evidence>
<sequence length="197" mass="20822">MTQRTLFSRTHCATQRQATRTLRHALAAAGVCLLSVASSAIGLAAARTNPAISQATYQALFNQLSAEPLRYGGLASAHNRRILIGLHQTGTGTVAGEMMRLDSAMRPLDAGPVTGTLTAPGSAQLSHCHLNVTLSDRDITLDGPCSATLLSGALTTRPRPSQLWSQVTNFISPDTSVSQYWLSRDTWQAAVTPAAAP</sequence>
<name>A0A1U9LDV8_9PROT</name>
<proteinExistence type="predicted"/>
<dbReference type="RefSeq" id="WP_077930505.1">
    <property type="nucleotide sequence ID" value="NZ_CP014687.1"/>
</dbReference>
<feature type="signal peptide" evidence="1">
    <location>
        <begin position="1"/>
        <end position="40"/>
    </location>
</feature>
<organism evidence="2 3">
    <name type="scientific">Acetobacter persici</name>
    <dbReference type="NCBI Taxonomy" id="1076596"/>
    <lineage>
        <taxon>Bacteria</taxon>
        <taxon>Pseudomonadati</taxon>
        <taxon>Pseudomonadota</taxon>
        <taxon>Alphaproteobacteria</taxon>
        <taxon>Acetobacterales</taxon>
        <taxon>Acetobacteraceae</taxon>
        <taxon>Acetobacter</taxon>
    </lineage>
</organism>
<dbReference type="KEGG" id="aper:A0U91_06455"/>